<dbReference type="SMART" id="SM00842">
    <property type="entry name" value="FtsA"/>
    <property type="match status" value="1"/>
</dbReference>
<dbReference type="InterPro" id="IPR003494">
    <property type="entry name" value="SHS2_FtsA"/>
</dbReference>
<dbReference type="InterPro" id="IPR043129">
    <property type="entry name" value="ATPase_NBD"/>
</dbReference>
<dbReference type="EMBL" id="BAABXL010000001">
    <property type="protein sequence ID" value="GAA6268760.1"/>
    <property type="molecule type" value="Genomic_DNA"/>
</dbReference>
<feature type="domain" description="SHS2" evidence="1">
    <location>
        <begin position="28"/>
        <end position="134"/>
    </location>
</feature>
<comment type="caution">
    <text evidence="2">The sequence shown here is derived from an EMBL/GenBank/DDBJ whole genome shotgun (WGS) entry which is preliminary data.</text>
</comment>
<dbReference type="NCBIfam" id="NF011660">
    <property type="entry name" value="PRK15080.1"/>
    <property type="match status" value="1"/>
</dbReference>
<dbReference type="Pfam" id="PF11104">
    <property type="entry name" value="PilM_2"/>
    <property type="match status" value="1"/>
</dbReference>
<dbReference type="PANTHER" id="PTHR32432">
    <property type="entry name" value="CELL DIVISION PROTEIN FTSA-RELATED"/>
    <property type="match status" value="1"/>
</dbReference>
<proteinExistence type="predicted"/>
<keyword evidence="3" id="KW-1185">Reference proteome</keyword>
<sequence length="274" mass="28811">MLINKDVLSEFAGLIEENKCSSFSGPLKVGVDLGTANIVIAVADQENRPVAGATAVSRAVKDGIVVDFVGAMQTVRRLKAQLEELLEVSLERAATAVPPGIIEGNVRCISNVVEGAGFEVTNVMDEPTAAASVLGITDGAVVDVGGGTTGISILKDGQVIFTADEPTGGTHMTLVLAGYYGISIEEAENLKKDPAKEPDVFPVIKPVVQKMAAIVKSFLKNFDVDRVYVVGGASCFTEFDSVFEKELGITTVKTNDALLVTPLGIAWNARMDPV</sequence>
<dbReference type="NCBIfam" id="TIGR02529">
    <property type="entry name" value="EutJ"/>
    <property type="match status" value="1"/>
</dbReference>
<reference evidence="2 3" key="1">
    <citation type="submission" date="2024-04" db="EMBL/GenBank/DDBJ databases">
        <title>Defined microbial consortia suppress multidrug-resistant proinflammatory Enterobacteriaceae via ecological control.</title>
        <authorList>
            <person name="Furuichi M."/>
            <person name="Kawaguchi T."/>
            <person name="Pust M."/>
            <person name="Yasuma K."/>
            <person name="Plichta D."/>
            <person name="Hasegawa N."/>
            <person name="Ohya T."/>
            <person name="Bhattarai S."/>
            <person name="Sasajima S."/>
            <person name="Aoto Y."/>
            <person name="Tuganbaev T."/>
            <person name="Yaginuma M."/>
            <person name="Ueda M."/>
            <person name="Okahashi N."/>
            <person name="Amafuji K."/>
            <person name="Kiridooshi Y."/>
            <person name="Sugita K."/>
            <person name="Strazar M."/>
            <person name="Skelly A."/>
            <person name="Suda W."/>
            <person name="Hattori M."/>
            <person name="Nakamoto N."/>
            <person name="Caballero S."/>
            <person name="Norman J."/>
            <person name="Olle B."/>
            <person name="Tanoue T."/>
            <person name="Arita M."/>
            <person name="Bucci V."/>
            <person name="Atarashi K."/>
            <person name="Xavier R."/>
            <person name="Honda K."/>
        </authorList>
    </citation>
    <scope>NUCLEOTIDE SEQUENCE [LARGE SCALE GENOMIC DNA]</scope>
    <source>
        <strain evidence="3">f13</strain>
    </source>
</reference>
<accession>A0ABQ0AXJ6</accession>
<name>A0ABQ0AXJ6_9FIRM</name>
<protein>
    <submittedName>
        <fullName evidence="2">Ethanolamine utilization protein EutJ</fullName>
    </submittedName>
</protein>
<dbReference type="InterPro" id="IPR005883">
    <property type="entry name" value="PilM"/>
</dbReference>
<evidence type="ECO:0000259" key="1">
    <source>
        <dbReference type="SMART" id="SM00842"/>
    </source>
</evidence>
<evidence type="ECO:0000313" key="2">
    <source>
        <dbReference type="EMBL" id="GAA6268760.1"/>
    </source>
</evidence>
<dbReference type="RefSeq" id="WP_176253360.1">
    <property type="nucleotide sequence ID" value="NZ_BAABXL010000001.1"/>
</dbReference>
<evidence type="ECO:0000313" key="3">
    <source>
        <dbReference type="Proteomes" id="UP001600894"/>
    </source>
</evidence>
<dbReference type="CDD" id="cd24047">
    <property type="entry name" value="ASKHA_NBD_EutJ"/>
    <property type="match status" value="1"/>
</dbReference>
<dbReference type="InterPro" id="IPR050696">
    <property type="entry name" value="FtsA/MreB"/>
</dbReference>
<gene>
    <name evidence="2" type="primary">eutJ_2</name>
    <name evidence="2" type="ORF">F130042H8_18200</name>
</gene>
<dbReference type="PANTHER" id="PTHR32432:SF3">
    <property type="entry name" value="ETHANOLAMINE UTILIZATION PROTEIN EUTJ"/>
    <property type="match status" value="1"/>
</dbReference>
<organism evidence="2 3">
    <name type="scientific">Enterocloster alcoholdehydrogenati</name>
    <dbReference type="NCBI Taxonomy" id="2547410"/>
    <lineage>
        <taxon>Bacteria</taxon>
        <taxon>Bacillati</taxon>
        <taxon>Bacillota</taxon>
        <taxon>Clostridia</taxon>
        <taxon>Lachnospirales</taxon>
        <taxon>Lachnospiraceae</taxon>
        <taxon>Enterocloster</taxon>
    </lineage>
</organism>
<dbReference type="SUPFAM" id="SSF53067">
    <property type="entry name" value="Actin-like ATPase domain"/>
    <property type="match status" value="1"/>
</dbReference>
<dbReference type="InterPro" id="IPR013366">
    <property type="entry name" value="EutJ"/>
</dbReference>
<dbReference type="Gene3D" id="3.30.420.40">
    <property type="match status" value="2"/>
</dbReference>
<dbReference type="Proteomes" id="UP001600894">
    <property type="component" value="Unassembled WGS sequence"/>
</dbReference>